<dbReference type="GO" id="GO:0004571">
    <property type="term" value="F:mannosyl-oligosaccharide 1,2-alpha-mannosidase activity"/>
    <property type="evidence" value="ECO:0007669"/>
    <property type="project" value="UniProtKB-EC"/>
</dbReference>
<dbReference type="GO" id="GO:0036503">
    <property type="term" value="P:ERAD pathway"/>
    <property type="evidence" value="ECO:0007669"/>
    <property type="project" value="UniProtKB-ARBA"/>
</dbReference>
<dbReference type="InterPro" id="IPR036026">
    <property type="entry name" value="Seven-hairpin_glycosidases"/>
</dbReference>
<dbReference type="GO" id="GO:0005509">
    <property type="term" value="F:calcium ion binding"/>
    <property type="evidence" value="ECO:0007669"/>
    <property type="project" value="InterPro"/>
</dbReference>
<dbReference type="Gene3D" id="1.50.10.10">
    <property type="match status" value="1"/>
</dbReference>
<evidence type="ECO:0000256" key="1">
    <source>
        <dbReference type="ARBA" id="ARBA00001913"/>
    </source>
</evidence>
<evidence type="ECO:0000256" key="8">
    <source>
        <dbReference type="ARBA" id="ARBA00023295"/>
    </source>
</evidence>
<keyword evidence="6 12" id="KW-1015">Disulfide bond</keyword>
<evidence type="ECO:0000256" key="10">
    <source>
        <dbReference type="ARBA" id="ARBA00048605"/>
    </source>
</evidence>
<dbReference type="FunFam" id="1.50.10.10:FF:000047">
    <property type="entry name" value="Mannosyl-oligosaccharide alpha-1,2-mannosidase"/>
    <property type="match status" value="1"/>
</dbReference>
<dbReference type="PANTHER" id="PTHR11742">
    <property type="entry name" value="MANNOSYL-OLIGOSACCHARIDE ALPHA-1,2-MANNOSIDASE-RELATED"/>
    <property type="match status" value="1"/>
</dbReference>
<name>A0A2S4UCU3_9BASI</name>
<comment type="catalytic activity">
    <reaction evidence="9">
        <text>N(4)-(alpha-D-Man-(1-&gt;2)-alpha-D-Man-(1-&gt;2)-alpha-D-Man-(1-&gt;3)-[alpha-D-Man-(1-&gt;3)-[alpha-D-Man-(1-&gt;2)-alpha-D-Man-(1-&gt;6)]-alpha-D-Man-(1-&gt;6)]-beta-D-Man-(1-&gt;4)-beta-D-GlcNAc-(1-&gt;4)-beta-D-GlcNAc)-L-asparaginyl-[protein] (N-glucan mannose isomer 8A1,2,3B1,3) + 3 H2O = N(4)-(alpha-D-Man-(1-&gt;3)-[alpha-D-Man-(1-&gt;3)-[alpha-D-Man-(1-&gt;6)]-alpha-D-Man-(1-&gt;6)]-beta-D-Man-(1-&gt;4)-beta-D-GlcNAc-(1-&gt;4)-beta-D-GlcNAc)-L-asparaginyl-[protein] (N-glucan mannose isomer 5A1,2) + 3 beta-D-mannose</text>
        <dbReference type="Rhea" id="RHEA:56028"/>
        <dbReference type="Rhea" id="RHEA-COMP:14358"/>
        <dbReference type="Rhea" id="RHEA-COMP:14367"/>
        <dbReference type="ChEBI" id="CHEBI:15377"/>
        <dbReference type="ChEBI" id="CHEBI:28563"/>
        <dbReference type="ChEBI" id="CHEBI:59087"/>
        <dbReference type="ChEBI" id="CHEBI:60628"/>
        <dbReference type="EC" id="3.2.1.113"/>
    </reaction>
</comment>
<dbReference type="PANTHER" id="PTHR11742:SF101">
    <property type="entry name" value="MANNOSYL-OLIGOSACCHARIDE ALPHA-1,2-MANNOSIDASE 1B"/>
    <property type="match status" value="1"/>
</dbReference>
<dbReference type="VEuPathDB" id="FungiDB:PSHT_14700"/>
<dbReference type="VEuPathDB" id="FungiDB:PSTT_16438"/>
<proteinExistence type="inferred from homology"/>
<dbReference type="SUPFAM" id="SSF48225">
    <property type="entry name" value="Seven-hairpin glycosidases"/>
    <property type="match status" value="1"/>
</dbReference>
<keyword evidence="5 13" id="KW-0378">Hydrolase</keyword>
<organism evidence="14 15">
    <name type="scientific">Puccinia striiformis</name>
    <dbReference type="NCBI Taxonomy" id="27350"/>
    <lineage>
        <taxon>Eukaryota</taxon>
        <taxon>Fungi</taxon>
        <taxon>Dikarya</taxon>
        <taxon>Basidiomycota</taxon>
        <taxon>Pucciniomycotina</taxon>
        <taxon>Pucciniomycetes</taxon>
        <taxon>Pucciniales</taxon>
        <taxon>Pucciniaceae</taxon>
        <taxon>Puccinia</taxon>
    </lineage>
</organism>
<comment type="caution">
    <text evidence="14">The sequence shown here is derived from an EMBL/GenBank/DDBJ whole genome shotgun (WGS) entry which is preliminary data.</text>
</comment>
<feature type="disulfide bond" evidence="12">
    <location>
        <begin position="342"/>
        <end position="371"/>
    </location>
</feature>
<dbReference type="GO" id="GO:0005975">
    <property type="term" value="P:carbohydrate metabolic process"/>
    <property type="evidence" value="ECO:0007669"/>
    <property type="project" value="InterPro"/>
</dbReference>
<keyword evidence="8 13" id="KW-0326">Glycosidase</keyword>
<keyword evidence="15" id="KW-1185">Reference proteome</keyword>
<dbReference type="GO" id="GO:0016020">
    <property type="term" value="C:membrane"/>
    <property type="evidence" value="ECO:0007669"/>
    <property type="project" value="InterPro"/>
</dbReference>
<evidence type="ECO:0000256" key="3">
    <source>
        <dbReference type="ARBA" id="ARBA00007658"/>
    </source>
</evidence>
<keyword evidence="4" id="KW-0732">Signal</keyword>
<dbReference type="AlphaFoldDB" id="A0A2S4UCU3"/>
<dbReference type="InterPro" id="IPR050749">
    <property type="entry name" value="Glycosyl_Hydrolase_47"/>
</dbReference>
<evidence type="ECO:0000256" key="12">
    <source>
        <dbReference type="PIRSR" id="PIRSR601382-3"/>
    </source>
</evidence>
<feature type="non-terminal residue" evidence="14">
    <location>
        <position position="548"/>
    </location>
</feature>
<keyword evidence="7" id="KW-0325">Glycoprotein</keyword>
<evidence type="ECO:0000256" key="6">
    <source>
        <dbReference type="ARBA" id="ARBA00023157"/>
    </source>
</evidence>
<dbReference type="Proteomes" id="UP000239156">
    <property type="component" value="Unassembled WGS sequence"/>
</dbReference>
<evidence type="ECO:0000256" key="7">
    <source>
        <dbReference type="ARBA" id="ARBA00023180"/>
    </source>
</evidence>
<feature type="binding site" evidence="11">
    <location>
        <position position="536"/>
    </location>
    <ligand>
        <name>Ca(2+)</name>
        <dbReference type="ChEBI" id="CHEBI:29108"/>
    </ligand>
</feature>
<evidence type="ECO:0000256" key="5">
    <source>
        <dbReference type="ARBA" id="ARBA00022801"/>
    </source>
</evidence>
<comment type="cofactor">
    <cofactor evidence="1 11">
        <name>Ca(2+)</name>
        <dbReference type="ChEBI" id="CHEBI:29108"/>
    </cofactor>
</comment>
<evidence type="ECO:0000256" key="13">
    <source>
        <dbReference type="RuleBase" id="RU361193"/>
    </source>
</evidence>
<comment type="catalytic activity">
    <reaction evidence="10">
        <text>N(4)-(alpha-D-Man-(1-&gt;2)-alpha-D-Man-(1-&gt;2)-alpha-D-Man-(1-&gt;3)-[alpha-D-Man-(1-&gt;2)-alpha-D-Man-(1-&gt;3)-[alpha-D-Man-(1-&gt;2)-alpha-D-Man-(1-&gt;6)]-alpha-D-Man-(1-&gt;6)]-beta-D-Man-(1-&gt;4)-beta-D-GlcNAc-(1-&gt;4)-beta-D-GlcNAc)-L-asparaginyl-[protein] (N-glucan mannose isomer 9A1,2,3B1,2,3) + 4 H2O = N(4)-(alpha-D-Man-(1-&gt;3)-[alpha-D-Man-(1-&gt;3)-[alpha-D-Man-(1-&gt;6)]-alpha-D-Man-(1-&gt;6)]-beta-D-Man-(1-&gt;4)-beta-D-GlcNAc-(1-&gt;4)-beta-D-GlcNAc)-L-asparaginyl-[protein] (N-glucan mannose isomer 5A1,2) + 4 beta-D-mannose</text>
        <dbReference type="Rhea" id="RHEA:56008"/>
        <dbReference type="Rhea" id="RHEA-COMP:14356"/>
        <dbReference type="Rhea" id="RHEA-COMP:14367"/>
        <dbReference type="ChEBI" id="CHEBI:15377"/>
        <dbReference type="ChEBI" id="CHEBI:28563"/>
        <dbReference type="ChEBI" id="CHEBI:59087"/>
        <dbReference type="ChEBI" id="CHEBI:139493"/>
        <dbReference type="EC" id="3.2.1.113"/>
    </reaction>
</comment>
<evidence type="ECO:0000256" key="9">
    <source>
        <dbReference type="ARBA" id="ARBA00047669"/>
    </source>
</evidence>
<dbReference type="EMBL" id="PKSL01000363">
    <property type="protein sequence ID" value="POV95133.1"/>
    <property type="molecule type" value="Genomic_DNA"/>
</dbReference>
<keyword evidence="11" id="KW-0479">Metal-binding</keyword>
<dbReference type="PRINTS" id="PR00747">
    <property type="entry name" value="GLYHDRLASE47"/>
</dbReference>
<keyword evidence="11" id="KW-0106">Calcium</keyword>
<evidence type="ECO:0000256" key="4">
    <source>
        <dbReference type="ARBA" id="ARBA00022729"/>
    </source>
</evidence>
<comment type="pathway">
    <text evidence="2">Protein modification; protein glycosylation.</text>
</comment>
<dbReference type="InterPro" id="IPR001382">
    <property type="entry name" value="Glyco_hydro_47"/>
</dbReference>
<sequence>MTFFSLNKGFIVSCFTLCFFCSVAFTSASGFQKIGLKQSPLAKSRQDEVKRVFASAFADYMKFGYPYDEVRPVSKTGSNTRNGWSATLVDSLDTLFVMGLRDEFEKGILNTLKIDFTTSQTKDTVSLFETTIRYLGGMLSAYELSGSSNKPLLNQARTLGDKLLIAWPDSQQNLPFPTLDFGRNMSVFGKDASTAEVLTAEAGTLILELERLSYHTRDPKYLRHAAKAMQAIMSTPSTFPGLAGFSLAVKSQAVKNDKATWGAGFTCFLRSIATFSSYYEYLLKYGIISQNRDKSYLKTWKLAVESSKQHLLQVSPLHNLTYLASFSSSKGGIDYEFSHLGCFAGGNWLLGGKVLNDPSTFEYGLRLIETCMETYKRTATGLGPESFRFLGPHDETAAKKPSSEVAFVTSYPQFTRLKNSLRFFCIKQDLAFFKKNGFYIDSRSYILRPEVVESAFYAWRLTGDTRYQDFVWDAFQSLQKHCKASAIFSAIADVNSLPAKFTDDSESFLYAELFKYFYLTFSDPNLLSLDEYVFTTEAHPFRIMKGGV</sequence>
<protein>
    <recommendedName>
        <fullName evidence="13">alpha-1,2-Mannosidase</fullName>
        <ecNumber evidence="13">3.2.1.-</ecNumber>
    </recommendedName>
</protein>
<gene>
    <name evidence="14" type="ORF">PSTT_16438</name>
</gene>
<evidence type="ECO:0000256" key="2">
    <source>
        <dbReference type="ARBA" id="ARBA00004922"/>
    </source>
</evidence>
<dbReference type="Pfam" id="PF01532">
    <property type="entry name" value="Glyco_hydro_47"/>
    <property type="match status" value="1"/>
</dbReference>
<evidence type="ECO:0000256" key="11">
    <source>
        <dbReference type="PIRSR" id="PIRSR601382-2"/>
    </source>
</evidence>
<comment type="similarity">
    <text evidence="3 13">Belongs to the glycosyl hydrolase 47 family.</text>
</comment>
<dbReference type="GO" id="GO:0005783">
    <property type="term" value="C:endoplasmic reticulum"/>
    <property type="evidence" value="ECO:0007669"/>
    <property type="project" value="TreeGrafter"/>
</dbReference>
<evidence type="ECO:0000313" key="14">
    <source>
        <dbReference type="EMBL" id="POV95133.1"/>
    </source>
</evidence>
<dbReference type="InterPro" id="IPR012341">
    <property type="entry name" value="6hp_glycosidase-like_sf"/>
</dbReference>
<accession>A0A2S4UCU3</accession>
<evidence type="ECO:0000313" key="15">
    <source>
        <dbReference type="Proteomes" id="UP000239156"/>
    </source>
</evidence>
<dbReference type="EC" id="3.2.1.-" evidence="13"/>
<reference evidence="14" key="1">
    <citation type="submission" date="2017-12" db="EMBL/GenBank/DDBJ databases">
        <title>Gene loss provides genomic basis for host adaptation in cereal stripe rust fungi.</title>
        <authorList>
            <person name="Xia C."/>
        </authorList>
    </citation>
    <scope>NUCLEOTIDE SEQUENCE [LARGE SCALE GENOMIC DNA]</scope>
    <source>
        <strain evidence="14">93-210</strain>
    </source>
</reference>